<dbReference type="Pfam" id="PF00589">
    <property type="entry name" value="Phage_integrase"/>
    <property type="match status" value="1"/>
</dbReference>
<dbReference type="PROSITE" id="PS51900">
    <property type="entry name" value="CB"/>
    <property type="match status" value="1"/>
</dbReference>
<dbReference type="RefSeq" id="WP_203849840.1">
    <property type="nucleotide sequence ID" value="NZ_BAAAVW010000022.1"/>
</dbReference>
<dbReference type="CDD" id="cd01189">
    <property type="entry name" value="INT_ICEBs1_C_like"/>
    <property type="match status" value="1"/>
</dbReference>
<evidence type="ECO:0000313" key="8">
    <source>
        <dbReference type="EMBL" id="GIG48125.1"/>
    </source>
</evidence>
<dbReference type="InterPro" id="IPR011010">
    <property type="entry name" value="DNA_brk_join_enz"/>
</dbReference>
<evidence type="ECO:0000256" key="3">
    <source>
        <dbReference type="ARBA" id="ARBA00023125"/>
    </source>
</evidence>
<dbReference type="InterPro" id="IPR013762">
    <property type="entry name" value="Integrase-like_cat_sf"/>
</dbReference>
<keyword evidence="2" id="KW-0229">DNA integration</keyword>
<evidence type="ECO:0000259" key="7">
    <source>
        <dbReference type="PROSITE" id="PS51900"/>
    </source>
</evidence>
<dbReference type="PROSITE" id="PS51898">
    <property type="entry name" value="TYR_RECOMBINASE"/>
    <property type="match status" value="1"/>
</dbReference>
<evidence type="ECO:0000256" key="2">
    <source>
        <dbReference type="ARBA" id="ARBA00022908"/>
    </source>
</evidence>
<keyword evidence="4" id="KW-0233">DNA recombination</keyword>
<gene>
    <name evidence="8" type="ORF">Dsi01nite_061660</name>
</gene>
<dbReference type="EMBL" id="BONQ01000096">
    <property type="protein sequence ID" value="GIG48125.1"/>
    <property type="molecule type" value="Genomic_DNA"/>
</dbReference>
<evidence type="ECO:0000259" key="6">
    <source>
        <dbReference type="PROSITE" id="PS51898"/>
    </source>
</evidence>
<dbReference type="InterPro" id="IPR050808">
    <property type="entry name" value="Phage_Integrase"/>
</dbReference>
<keyword evidence="3 5" id="KW-0238">DNA-binding</keyword>
<organism evidence="8 9">
    <name type="scientific">Dactylosporangium siamense</name>
    <dbReference type="NCBI Taxonomy" id="685454"/>
    <lineage>
        <taxon>Bacteria</taxon>
        <taxon>Bacillati</taxon>
        <taxon>Actinomycetota</taxon>
        <taxon>Actinomycetes</taxon>
        <taxon>Micromonosporales</taxon>
        <taxon>Micromonosporaceae</taxon>
        <taxon>Dactylosporangium</taxon>
    </lineage>
</organism>
<feature type="domain" description="Core-binding (CB)" evidence="7">
    <location>
        <begin position="72"/>
        <end position="153"/>
    </location>
</feature>
<evidence type="ECO:0000256" key="5">
    <source>
        <dbReference type="PROSITE-ProRule" id="PRU01248"/>
    </source>
</evidence>
<dbReference type="Gene3D" id="1.10.150.130">
    <property type="match status" value="1"/>
</dbReference>
<evidence type="ECO:0000256" key="4">
    <source>
        <dbReference type="ARBA" id="ARBA00023172"/>
    </source>
</evidence>
<keyword evidence="9" id="KW-1185">Reference proteome</keyword>
<dbReference type="GO" id="GO:0015074">
    <property type="term" value="P:DNA integration"/>
    <property type="evidence" value="ECO:0007669"/>
    <property type="project" value="UniProtKB-KW"/>
</dbReference>
<dbReference type="GO" id="GO:0006310">
    <property type="term" value="P:DNA recombination"/>
    <property type="evidence" value="ECO:0007669"/>
    <property type="project" value="UniProtKB-KW"/>
</dbReference>
<comment type="similarity">
    <text evidence="1">Belongs to the 'phage' integrase family.</text>
</comment>
<comment type="caution">
    <text evidence="8">The sequence shown here is derived from an EMBL/GenBank/DDBJ whole genome shotgun (WGS) entry which is preliminary data.</text>
</comment>
<dbReference type="PANTHER" id="PTHR30629">
    <property type="entry name" value="PROPHAGE INTEGRASE"/>
    <property type="match status" value="1"/>
</dbReference>
<proteinExistence type="inferred from homology"/>
<evidence type="ECO:0000256" key="1">
    <source>
        <dbReference type="ARBA" id="ARBA00008857"/>
    </source>
</evidence>
<dbReference type="PANTHER" id="PTHR30629:SF2">
    <property type="entry name" value="PROPHAGE INTEGRASE INTS-RELATED"/>
    <property type="match status" value="1"/>
</dbReference>
<sequence length="393" mass="43372">MAGKRRERGEGALYWDEARQRYIAEMDVGYSAATGKRIRRRGVGKTKPEAKAKLKMAVDAYLAGLKVDAGRTTVADAVKDWLEFGLNGRSARTVEKNRHLCDGHIVPKLGARKLADLRAAEVDRWLADRAKVLSTRTLGETYSCLNRAVRRAMARDLVQRNVVELCDLPKGQPGRPSKSLTQEQAAAVVKAAEGTQFYPYVVLSLLTGLRTEEVRALQWDRVDLDGKPDADPPVPASVSVWRSVREGGDTKTRKSRRTLALPALCVHALQLQGEWQQGAAKRAGDDWKDSGLVFTSEVGTELDAANVRRAFRRVVKAAGLDEKEWTPREMRHSFVSIASALGLTLEQIADLVGHAGTAVTEKVYRHQLRPVLKHGAEAMDLLFLAPPPKDEPS</sequence>
<dbReference type="Proteomes" id="UP000660611">
    <property type="component" value="Unassembled WGS sequence"/>
</dbReference>
<dbReference type="InterPro" id="IPR002104">
    <property type="entry name" value="Integrase_catalytic"/>
</dbReference>
<dbReference type="InterPro" id="IPR044068">
    <property type="entry name" value="CB"/>
</dbReference>
<dbReference type="SUPFAM" id="SSF56349">
    <property type="entry name" value="DNA breaking-rejoining enzymes"/>
    <property type="match status" value="1"/>
</dbReference>
<dbReference type="Gene3D" id="1.10.443.10">
    <property type="entry name" value="Intergrase catalytic core"/>
    <property type="match status" value="1"/>
</dbReference>
<reference evidence="8" key="1">
    <citation type="submission" date="2021-01" db="EMBL/GenBank/DDBJ databases">
        <title>Whole genome shotgun sequence of Dactylosporangium siamense NBRC 106093.</title>
        <authorList>
            <person name="Komaki H."/>
            <person name="Tamura T."/>
        </authorList>
    </citation>
    <scope>NUCLEOTIDE SEQUENCE</scope>
    <source>
        <strain evidence="8">NBRC 106093</strain>
    </source>
</reference>
<name>A0A919PTF4_9ACTN</name>
<feature type="domain" description="Tyr recombinase" evidence="6">
    <location>
        <begin position="175"/>
        <end position="380"/>
    </location>
</feature>
<dbReference type="InterPro" id="IPR010998">
    <property type="entry name" value="Integrase_recombinase_N"/>
</dbReference>
<protein>
    <submittedName>
        <fullName evidence="8">Integrase</fullName>
    </submittedName>
</protein>
<accession>A0A919PTF4</accession>
<evidence type="ECO:0000313" key="9">
    <source>
        <dbReference type="Proteomes" id="UP000660611"/>
    </source>
</evidence>
<dbReference type="GO" id="GO:0003677">
    <property type="term" value="F:DNA binding"/>
    <property type="evidence" value="ECO:0007669"/>
    <property type="project" value="UniProtKB-UniRule"/>
</dbReference>
<dbReference type="AlphaFoldDB" id="A0A919PTF4"/>